<name>A0A949TTQ4_9CLOT</name>
<keyword evidence="7" id="KW-1185">Reference proteome</keyword>
<keyword evidence="3" id="KW-0479">Metal-binding</keyword>
<dbReference type="InterPro" id="IPR006127">
    <property type="entry name" value="ZnuA-like"/>
</dbReference>
<evidence type="ECO:0000256" key="2">
    <source>
        <dbReference type="ARBA" id="ARBA00022448"/>
    </source>
</evidence>
<keyword evidence="4 5" id="KW-0732">Signal</keyword>
<comment type="subcellular location">
    <subcellularLocation>
        <location evidence="1">Cell envelope</location>
    </subcellularLocation>
</comment>
<dbReference type="Proteomes" id="UP000694308">
    <property type="component" value="Unassembled WGS sequence"/>
</dbReference>
<protein>
    <submittedName>
        <fullName evidence="6">Metal ABC transporter substrate-binding protein</fullName>
    </submittedName>
</protein>
<comment type="caution">
    <text evidence="6">The sequence shown here is derived from an EMBL/GenBank/DDBJ whole genome shotgun (WGS) entry which is preliminary data.</text>
</comment>
<feature type="signal peptide" evidence="5">
    <location>
        <begin position="1"/>
        <end position="23"/>
    </location>
</feature>
<dbReference type="GO" id="GO:0030313">
    <property type="term" value="C:cell envelope"/>
    <property type="evidence" value="ECO:0007669"/>
    <property type="project" value="UniProtKB-SubCell"/>
</dbReference>
<evidence type="ECO:0000313" key="7">
    <source>
        <dbReference type="Proteomes" id="UP000694308"/>
    </source>
</evidence>
<gene>
    <name evidence="6" type="ORF">I6U48_02125</name>
</gene>
<evidence type="ECO:0000256" key="4">
    <source>
        <dbReference type="ARBA" id="ARBA00022729"/>
    </source>
</evidence>
<dbReference type="GO" id="GO:0030001">
    <property type="term" value="P:metal ion transport"/>
    <property type="evidence" value="ECO:0007669"/>
    <property type="project" value="InterPro"/>
</dbReference>
<evidence type="ECO:0000256" key="1">
    <source>
        <dbReference type="ARBA" id="ARBA00004196"/>
    </source>
</evidence>
<dbReference type="InterPro" id="IPR050492">
    <property type="entry name" value="Bact_metal-bind_prot9"/>
</dbReference>
<evidence type="ECO:0000313" key="6">
    <source>
        <dbReference type="EMBL" id="MBV7271711.1"/>
    </source>
</evidence>
<evidence type="ECO:0000256" key="5">
    <source>
        <dbReference type="SAM" id="SignalP"/>
    </source>
</evidence>
<organism evidence="6 7">
    <name type="scientific">Clostridium thailandense</name>
    <dbReference type="NCBI Taxonomy" id="2794346"/>
    <lineage>
        <taxon>Bacteria</taxon>
        <taxon>Bacillati</taxon>
        <taxon>Bacillota</taxon>
        <taxon>Clostridia</taxon>
        <taxon>Eubacteriales</taxon>
        <taxon>Clostridiaceae</taxon>
        <taxon>Clostridium</taxon>
    </lineage>
</organism>
<sequence>MKNKLSIFLILFAVFFISCNSKLENPQNKEVETTKMEVKKDIDLSIMTTNKLVYDMVKNIVKNRHNVEYMFNSRDNELNFQFTDDSLNNISKKDLFIYLGADFEPWANSFINNLNKSNVGVINVSRGVNLISYNKIVKYKENVLKDNPYYLLNLDNYKIALMNIKNAVQDKDPKNRSIYEKNFAETLKNIENQQKDLKSIRDSLSDYTFIVMEDELSYFVKYNDFKVIDVSKEQSSVDVNKKANIEAKLKDSKNLILLYNDGSLTKSYEDLIKKYNINVAAIKLYNGEDKYEDVLTYNIESLKSLSQNIKK</sequence>
<keyword evidence="2" id="KW-0813">Transport</keyword>
<dbReference type="AlphaFoldDB" id="A0A949TTQ4"/>
<dbReference type="GO" id="GO:0046872">
    <property type="term" value="F:metal ion binding"/>
    <property type="evidence" value="ECO:0007669"/>
    <property type="project" value="UniProtKB-KW"/>
</dbReference>
<accession>A0A949TTQ4</accession>
<proteinExistence type="predicted"/>
<evidence type="ECO:0000256" key="3">
    <source>
        <dbReference type="ARBA" id="ARBA00022723"/>
    </source>
</evidence>
<dbReference type="PANTHER" id="PTHR42953">
    <property type="entry name" value="HIGH-AFFINITY ZINC UPTAKE SYSTEM PROTEIN ZNUA-RELATED"/>
    <property type="match status" value="1"/>
</dbReference>
<dbReference type="PANTHER" id="PTHR42953:SF1">
    <property type="entry name" value="METAL-BINDING PROTEIN HI_0362-RELATED"/>
    <property type="match status" value="1"/>
</dbReference>
<reference evidence="6" key="1">
    <citation type="submission" date="2020-12" db="EMBL/GenBank/DDBJ databases">
        <title>Clostridium thailandense sp. nov., a novel acetogenic bacterium isolated from peat land soil in Thailand.</title>
        <authorList>
            <person name="Chaikitkaew S."/>
            <person name="Birkeland N.K."/>
        </authorList>
    </citation>
    <scope>NUCLEOTIDE SEQUENCE</scope>
    <source>
        <strain evidence="6">PL3</strain>
    </source>
</reference>
<feature type="chain" id="PRO_5037222459" evidence="5">
    <location>
        <begin position="24"/>
        <end position="311"/>
    </location>
</feature>
<dbReference type="PROSITE" id="PS51257">
    <property type="entry name" value="PROKAR_LIPOPROTEIN"/>
    <property type="match status" value="1"/>
</dbReference>
<dbReference type="EMBL" id="JAEEGC010000007">
    <property type="protein sequence ID" value="MBV7271711.1"/>
    <property type="molecule type" value="Genomic_DNA"/>
</dbReference>
<dbReference type="Pfam" id="PF01297">
    <property type="entry name" value="ZnuA"/>
    <property type="match status" value="1"/>
</dbReference>